<evidence type="ECO:0000256" key="7">
    <source>
        <dbReference type="PROSITE-ProRule" id="PRU01360"/>
    </source>
</evidence>
<dbReference type="InterPro" id="IPR023997">
    <property type="entry name" value="TonB-dep_OMP_SusC/RagA_CS"/>
</dbReference>
<evidence type="ECO:0000313" key="10">
    <source>
        <dbReference type="Proteomes" id="UP000597338"/>
    </source>
</evidence>
<dbReference type="InterPro" id="IPR036942">
    <property type="entry name" value="Beta-barrel_TonB_sf"/>
</dbReference>
<sequence>MCLEARAQSPEQSGAAMSGIVTDTANAPVEGATITIKGTRVKAITNSNGQFKLRSPTTSGVLIVSYLGYQTVNVEFAENTAKPLHLVLIPNENLLQEVEVSTGYQTIPKERATGSFVQIDNELLNRSVSTNILDRLKGVTSGVLFDQTTGNSTGFSIRGRSTIFANTEPLIIVDNFPYDGDLSTINPNDVESVSILRDAAAASIWGVRASNGVVVITTKSGRLNEPIKINVNSNVTVGEKPRLYSAPQLGPRDIVELEQFLYEKGAYTNAIARSYTYISPVVQILSDRDRGLISEAEASQQIMALQAHDMRDDQMKYYYRNTWKQQYALSISGGGRQNRYYLSAGYDKNLQELVSNSNDRLTINAQNTYFLLNNRLQASAGINLSVANTITHSGNILNTANMRAYTRLADEQGNHLAVPTYKQAWLDTVGAGRLLDWTWKPLDELERSNNNRKLTNYLLNLNLAYKLMDGLDLAVKYQYDNGATEINDLSVLESYYTRNMINTFSQIDAQTGEVVRPVPLGDILSRGNMAYQSHQLRGQISFDRKLGLHDITAIAGAEVKDYNQESNFVTLYGYDQNLGTVANIDHANQYRNFVTGSNTRIGGSPSQSGATDRYVSMFANALYTYRERYSFSASARRDESNIFGVKANQKGVPLWSLGASWAISKEEFFALPWVTDLKLRITNGYNGNVDKTLSAYVTAQASSRNSFGGQMATLVNPPNPSLRWEKVNMTNLAVDFVLFGNRLSGSLEYYYKKGKDIIGSSPLPPSTGIITFRGNSADISGNGVDVSLTSRNIARTNFSWQTTFLLSRTTDKIDDYKANTTPLGFHVGYPYNGLFTFRWAGLDPENGDPRGYLNGAVSSDWGSIANTDSLGDNIVYNGSRTPVYFGSLRNSLSVGNWSFSFNLIYKLGHYFVAPTVNYGSLYSLSLSHIDYNRRWKQPGDEAITIIPSAAYPANFARDNFFTNADVLVQNGAQLRLQDIQVTYDFRIGKSTHPLNTRLCSIYLYANNLGLVWKANRQGLDPEYLDLAPQRYLSLGFKTSF</sequence>
<dbReference type="Pfam" id="PF07715">
    <property type="entry name" value="Plug"/>
    <property type="match status" value="1"/>
</dbReference>
<name>A0ABQ1MMB3_9SPHI</name>
<organism evidence="9 10">
    <name type="scientific">Parapedobacter defluvii</name>
    <dbReference type="NCBI Taxonomy" id="2045106"/>
    <lineage>
        <taxon>Bacteria</taxon>
        <taxon>Pseudomonadati</taxon>
        <taxon>Bacteroidota</taxon>
        <taxon>Sphingobacteriia</taxon>
        <taxon>Sphingobacteriales</taxon>
        <taxon>Sphingobacteriaceae</taxon>
        <taxon>Parapedobacter</taxon>
    </lineage>
</organism>
<comment type="caution">
    <text evidence="9">The sequence shown here is derived from an EMBL/GenBank/DDBJ whole genome shotgun (WGS) entry which is preliminary data.</text>
</comment>
<evidence type="ECO:0000256" key="3">
    <source>
        <dbReference type="ARBA" id="ARBA00022452"/>
    </source>
</evidence>
<dbReference type="InterPro" id="IPR012910">
    <property type="entry name" value="Plug_dom"/>
</dbReference>
<dbReference type="InterPro" id="IPR039426">
    <property type="entry name" value="TonB-dep_rcpt-like"/>
</dbReference>
<dbReference type="InterPro" id="IPR008969">
    <property type="entry name" value="CarboxyPept-like_regulatory"/>
</dbReference>
<feature type="domain" description="TonB-dependent receptor plug" evidence="8">
    <location>
        <begin position="109"/>
        <end position="213"/>
    </location>
</feature>
<evidence type="ECO:0000256" key="6">
    <source>
        <dbReference type="ARBA" id="ARBA00023237"/>
    </source>
</evidence>
<accession>A0ABQ1MMB3</accession>
<keyword evidence="10" id="KW-1185">Reference proteome</keyword>
<keyword evidence="6 7" id="KW-0998">Cell outer membrane</keyword>
<proteinExistence type="inferred from homology"/>
<dbReference type="Gene3D" id="2.40.170.20">
    <property type="entry name" value="TonB-dependent receptor, beta-barrel domain"/>
    <property type="match status" value="1"/>
</dbReference>
<dbReference type="NCBIfam" id="TIGR04056">
    <property type="entry name" value="OMP_RagA_SusC"/>
    <property type="match status" value="1"/>
</dbReference>
<dbReference type="InterPro" id="IPR023996">
    <property type="entry name" value="TonB-dep_OMP_SusC/RagA"/>
</dbReference>
<keyword evidence="5 7" id="KW-0472">Membrane</keyword>
<evidence type="ECO:0000256" key="2">
    <source>
        <dbReference type="ARBA" id="ARBA00022448"/>
    </source>
</evidence>
<keyword evidence="4 7" id="KW-0812">Transmembrane</keyword>
<dbReference type="SUPFAM" id="SSF56935">
    <property type="entry name" value="Porins"/>
    <property type="match status" value="1"/>
</dbReference>
<keyword evidence="3 7" id="KW-1134">Transmembrane beta strand</keyword>
<evidence type="ECO:0000259" key="8">
    <source>
        <dbReference type="Pfam" id="PF07715"/>
    </source>
</evidence>
<dbReference type="Proteomes" id="UP000597338">
    <property type="component" value="Unassembled WGS sequence"/>
</dbReference>
<comment type="similarity">
    <text evidence="7">Belongs to the TonB-dependent receptor family.</text>
</comment>
<dbReference type="SUPFAM" id="SSF49464">
    <property type="entry name" value="Carboxypeptidase regulatory domain-like"/>
    <property type="match status" value="1"/>
</dbReference>
<keyword evidence="2 7" id="KW-0813">Transport</keyword>
<gene>
    <name evidence="9" type="ORF">GCM10011386_39220</name>
</gene>
<dbReference type="PROSITE" id="PS52016">
    <property type="entry name" value="TONB_DEPENDENT_REC_3"/>
    <property type="match status" value="1"/>
</dbReference>
<dbReference type="EMBL" id="BMIK01000019">
    <property type="protein sequence ID" value="GGC43114.1"/>
    <property type="molecule type" value="Genomic_DNA"/>
</dbReference>
<dbReference type="InterPro" id="IPR037066">
    <property type="entry name" value="Plug_dom_sf"/>
</dbReference>
<reference evidence="10" key="1">
    <citation type="journal article" date="2019" name="Int. J. Syst. Evol. Microbiol.">
        <title>The Global Catalogue of Microorganisms (GCM) 10K type strain sequencing project: providing services to taxonomists for standard genome sequencing and annotation.</title>
        <authorList>
            <consortium name="The Broad Institute Genomics Platform"/>
            <consortium name="The Broad Institute Genome Sequencing Center for Infectious Disease"/>
            <person name="Wu L."/>
            <person name="Ma J."/>
        </authorList>
    </citation>
    <scope>NUCLEOTIDE SEQUENCE [LARGE SCALE GENOMIC DNA]</scope>
    <source>
        <strain evidence="10">CGMCC 1.15342</strain>
    </source>
</reference>
<protein>
    <submittedName>
        <fullName evidence="9">SusC/RagA family TonB-linked outer membrane protein</fullName>
    </submittedName>
</protein>
<evidence type="ECO:0000256" key="1">
    <source>
        <dbReference type="ARBA" id="ARBA00004571"/>
    </source>
</evidence>
<comment type="subcellular location">
    <subcellularLocation>
        <location evidence="1 7">Cell outer membrane</location>
        <topology evidence="1 7">Multi-pass membrane protein</topology>
    </subcellularLocation>
</comment>
<evidence type="ECO:0000256" key="4">
    <source>
        <dbReference type="ARBA" id="ARBA00022692"/>
    </source>
</evidence>
<dbReference type="Pfam" id="PF13715">
    <property type="entry name" value="CarbopepD_reg_2"/>
    <property type="match status" value="1"/>
</dbReference>
<evidence type="ECO:0000256" key="5">
    <source>
        <dbReference type="ARBA" id="ARBA00023136"/>
    </source>
</evidence>
<evidence type="ECO:0000313" key="9">
    <source>
        <dbReference type="EMBL" id="GGC43114.1"/>
    </source>
</evidence>
<dbReference type="Gene3D" id="2.170.130.10">
    <property type="entry name" value="TonB-dependent receptor, plug domain"/>
    <property type="match status" value="1"/>
</dbReference>
<dbReference type="NCBIfam" id="TIGR04057">
    <property type="entry name" value="SusC_RagA_signa"/>
    <property type="match status" value="1"/>
</dbReference>
<dbReference type="Gene3D" id="2.60.40.1120">
    <property type="entry name" value="Carboxypeptidase-like, regulatory domain"/>
    <property type="match status" value="1"/>
</dbReference>